<keyword evidence="2" id="KW-0812">Transmembrane</keyword>
<dbReference type="Proteomes" id="UP000293360">
    <property type="component" value="Unassembled WGS sequence"/>
</dbReference>
<evidence type="ECO:0000313" key="4">
    <source>
        <dbReference type="Proteomes" id="UP000293360"/>
    </source>
</evidence>
<evidence type="ECO:0000313" key="3">
    <source>
        <dbReference type="EMBL" id="RYO94273.1"/>
    </source>
</evidence>
<keyword evidence="2" id="KW-0472">Membrane</keyword>
<proteinExistence type="predicted"/>
<reference evidence="3 4" key="1">
    <citation type="submission" date="2018-06" db="EMBL/GenBank/DDBJ databases">
        <title>Complete Genomes of Monosporascus.</title>
        <authorList>
            <person name="Robinson A.J."/>
            <person name="Natvig D.O."/>
        </authorList>
    </citation>
    <scope>NUCLEOTIDE SEQUENCE [LARGE SCALE GENOMIC DNA]</scope>
    <source>
        <strain evidence="3 4">CBS 110550</strain>
    </source>
</reference>
<accession>A0A4Q4T228</accession>
<evidence type="ECO:0000256" key="1">
    <source>
        <dbReference type="SAM" id="MobiDB-lite"/>
    </source>
</evidence>
<feature type="transmembrane region" description="Helical" evidence="2">
    <location>
        <begin position="197"/>
        <end position="217"/>
    </location>
</feature>
<keyword evidence="2" id="KW-1133">Transmembrane helix</keyword>
<feature type="region of interest" description="Disordered" evidence="1">
    <location>
        <begin position="1"/>
        <end position="22"/>
    </location>
</feature>
<name>A0A4Q4T228_9PEZI</name>
<sequence>MADPAPAPDGAAPQVNGPPFPPPGVDEDDDFGFWSWRMAQTVLQYNGVLPNEINYTLNWASYTFHPKRPPFPLNFESHWYLAGSLVFVMAVHLELDTAWLSRLLAVRLGVDADWLYQQYGFWHIPLRILDSLMQTLFISLLSTLVYDGFGAAFEVLRRILAGFIMDSMEDWWARFETPNEHGDLVRPWYLPWDLLNLLLNALITSIDWFYIVFLSLLKRIWPIIYQILNYLPSDMFSRSWSEEVMPTPVTYGALFSKAFAWEVLPPVIFQVWTASAIFILALFWRVKAEEAVIHRPMRDPRCCVYYVLISAIAKHVMYITAYQLLQLALLIIEKTSLQHLLDWPLYSGFRVQLLGRIVVDGSTFASIIYYAVSAAILYLATGLVLRSCRMLIFLLWPLARPYFEWLTLFTLACLLSRGDDIPIRAVQCMAGENERWKLKARNTPSRLIFAQGHYYQPKGLFSLFKM</sequence>
<feature type="transmembrane region" description="Helical" evidence="2">
    <location>
        <begin position="263"/>
        <end position="284"/>
    </location>
</feature>
<comment type="caution">
    <text evidence="3">The sequence shown here is derived from an EMBL/GenBank/DDBJ whole genome shotgun (WGS) entry which is preliminary data.</text>
</comment>
<dbReference type="OrthoDB" id="4720873at2759"/>
<evidence type="ECO:0000256" key="2">
    <source>
        <dbReference type="SAM" id="Phobius"/>
    </source>
</evidence>
<feature type="transmembrane region" description="Helical" evidence="2">
    <location>
        <begin position="304"/>
        <end position="332"/>
    </location>
</feature>
<gene>
    <name evidence="3" type="ORF">DL764_007871</name>
</gene>
<feature type="compositionally biased region" description="Low complexity" evidence="1">
    <location>
        <begin position="1"/>
        <end position="13"/>
    </location>
</feature>
<protein>
    <submittedName>
        <fullName evidence="3">Uncharacterized protein</fullName>
    </submittedName>
</protein>
<organism evidence="3 4">
    <name type="scientific">Monosporascus ibericus</name>
    <dbReference type="NCBI Taxonomy" id="155417"/>
    <lineage>
        <taxon>Eukaryota</taxon>
        <taxon>Fungi</taxon>
        <taxon>Dikarya</taxon>
        <taxon>Ascomycota</taxon>
        <taxon>Pezizomycotina</taxon>
        <taxon>Sordariomycetes</taxon>
        <taxon>Xylariomycetidae</taxon>
        <taxon>Xylariales</taxon>
        <taxon>Xylariales incertae sedis</taxon>
        <taxon>Monosporascus</taxon>
    </lineage>
</organism>
<dbReference type="EMBL" id="QJNU01000570">
    <property type="protein sequence ID" value="RYO94273.1"/>
    <property type="molecule type" value="Genomic_DNA"/>
</dbReference>
<keyword evidence="4" id="KW-1185">Reference proteome</keyword>
<feature type="transmembrane region" description="Helical" evidence="2">
    <location>
        <begin position="136"/>
        <end position="156"/>
    </location>
</feature>
<dbReference type="AlphaFoldDB" id="A0A4Q4T228"/>